<sequence>MCCHQSLASVTGDKKESYRVETFLVQIKLIHA</sequence>
<reference evidence="1 2" key="1">
    <citation type="submission" date="2024-04" db="EMBL/GenBank/DDBJ databases">
        <authorList>
            <person name="Rising A."/>
            <person name="Reimegard J."/>
            <person name="Sonavane S."/>
            <person name="Akerstrom W."/>
            <person name="Nylinder S."/>
            <person name="Hedman E."/>
            <person name="Kallberg Y."/>
        </authorList>
    </citation>
    <scope>NUCLEOTIDE SEQUENCE [LARGE SCALE GENOMIC DNA]</scope>
</reference>
<evidence type="ECO:0008006" key="3">
    <source>
        <dbReference type="Google" id="ProtNLM"/>
    </source>
</evidence>
<dbReference type="EMBL" id="CAXIEN010000046">
    <property type="protein sequence ID" value="CAL1270049.1"/>
    <property type="molecule type" value="Genomic_DNA"/>
</dbReference>
<comment type="caution">
    <text evidence="1">The sequence shown here is derived from an EMBL/GenBank/DDBJ whole genome shotgun (WGS) entry which is preliminary data.</text>
</comment>
<dbReference type="Proteomes" id="UP001497382">
    <property type="component" value="Unassembled WGS sequence"/>
</dbReference>
<proteinExistence type="predicted"/>
<keyword evidence="2" id="KW-1185">Reference proteome</keyword>
<evidence type="ECO:0000313" key="2">
    <source>
        <dbReference type="Proteomes" id="UP001497382"/>
    </source>
</evidence>
<gene>
    <name evidence="1" type="ORF">LARSCL_LOCUS5079</name>
</gene>
<dbReference type="AlphaFoldDB" id="A0AAV1ZG22"/>
<name>A0AAV1ZG22_9ARAC</name>
<evidence type="ECO:0000313" key="1">
    <source>
        <dbReference type="EMBL" id="CAL1270049.1"/>
    </source>
</evidence>
<accession>A0AAV1ZG22</accession>
<organism evidence="1 2">
    <name type="scientific">Larinioides sclopetarius</name>
    <dbReference type="NCBI Taxonomy" id="280406"/>
    <lineage>
        <taxon>Eukaryota</taxon>
        <taxon>Metazoa</taxon>
        <taxon>Ecdysozoa</taxon>
        <taxon>Arthropoda</taxon>
        <taxon>Chelicerata</taxon>
        <taxon>Arachnida</taxon>
        <taxon>Araneae</taxon>
        <taxon>Araneomorphae</taxon>
        <taxon>Entelegynae</taxon>
        <taxon>Araneoidea</taxon>
        <taxon>Araneidae</taxon>
        <taxon>Larinioides</taxon>
    </lineage>
</organism>
<feature type="non-terminal residue" evidence="1">
    <location>
        <position position="32"/>
    </location>
</feature>
<protein>
    <recommendedName>
        <fullName evidence="3">Ribosomal protein S15</fullName>
    </recommendedName>
</protein>